<accession>A0A5N6K8F6</accession>
<sequence>MESSWGWRQASVDECVQGYLNQKEMIHSSLNYDCIASSQMGIKVFESLDEQLFFFLSVVRSIDAGVRSCDNLWVVGFA</sequence>
<name>A0A5N6K8F6_MONLA</name>
<organism evidence="1 2">
    <name type="scientific">Monilinia laxa</name>
    <name type="common">Brown rot fungus</name>
    <name type="synonym">Sclerotinia laxa</name>
    <dbReference type="NCBI Taxonomy" id="61186"/>
    <lineage>
        <taxon>Eukaryota</taxon>
        <taxon>Fungi</taxon>
        <taxon>Dikarya</taxon>
        <taxon>Ascomycota</taxon>
        <taxon>Pezizomycotina</taxon>
        <taxon>Leotiomycetes</taxon>
        <taxon>Helotiales</taxon>
        <taxon>Sclerotiniaceae</taxon>
        <taxon>Monilinia</taxon>
    </lineage>
</organism>
<evidence type="ECO:0000313" key="1">
    <source>
        <dbReference type="EMBL" id="KAB8299004.1"/>
    </source>
</evidence>
<gene>
    <name evidence="1" type="ORF">EYC80_001138</name>
</gene>
<reference evidence="1 2" key="1">
    <citation type="submission" date="2019-06" db="EMBL/GenBank/DDBJ databases">
        <title>Genome Sequence of the Brown Rot Fungal Pathogen Monilinia laxa.</title>
        <authorList>
            <person name="De Miccolis Angelini R.M."/>
            <person name="Landi L."/>
            <person name="Abate D."/>
            <person name="Pollastro S."/>
            <person name="Romanazzi G."/>
            <person name="Faretra F."/>
        </authorList>
    </citation>
    <scope>NUCLEOTIDE SEQUENCE [LARGE SCALE GENOMIC DNA]</scope>
    <source>
        <strain evidence="1 2">Mlax316</strain>
    </source>
</reference>
<comment type="caution">
    <text evidence="1">The sequence shown here is derived from an EMBL/GenBank/DDBJ whole genome shotgun (WGS) entry which is preliminary data.</text>
</comment>
<evidence type="ECO:0000313" key="2">
    <source>
        <dbReference type="Proteomes" id="UP000326757"/>
    </source>
</evidence>
<dbReference type="AlphaFoldDB" id="A0A5N6K8F6"/>
<keyword evidence="2" id="KW-1185">Reference proteome</keyword>
<proteinExistence type="predicted"/>
<protein>
    <submittedName>
        <fullName evidence="1">Uncharacterized protein</fullName>
    </submittedName>
</protein>
<dbReference type="Proteomes" id="UP000326757">
    <property type="component" value="Unassembled WGS sequence"/>
</dbReference>
<dbReference type="EMBL" id="VIGI01000006">
    <property type="protein sequence ID" value="KAB8299004.1"/>
    <property type="molecule type" value="Genomic_DNA"/>
</dbReference>